<reference evidence="1" key="2">
    <citation type="journal article" date="2022" name="New Phytol.">
        <title>Evolutionary transition to the ectomycorrhizal habit in the genomes of a hyperdiverse lineage of mushroom-forming fungi.</title>
        <authorList>
            <person name="Looney B."/>
            <person name="Miyauchi S."/>
            <person name="Morin E."/>
            <person name="Drula E."/>
            <person name="Courty P.E."/>
            <person name="Kohler A."/>
            <person name="Kuo A."/>
            <person name="LaButti K."/>
            <person name="Pangilinan J."/>
            <person name="Lipzen A."/>
            <person name="Riley R."/>
            <person name="Andreopoulos W."/>
            <person name="He G."/>
            <person name="Johnson J."/>
            <person name="Nolan M."/>
            <person name="Tritt A."/>
            <person name="Barry K.W."/>
            <person name="Grigoriev I.V."/>
            <person name="Nagy L.G."/>
            <person name="Hibbett D."/>
            <person name="Henrissat B."/>
            <person name="Matheny P.B."/>
            <person name="Labbe J."/>
            <person name="Martin F.M."/>
        </authorList>
    </citation>
    <scope>NUCLEOTIDE SEQUENCE</scope>
    <source>
        <strain evidence="1">FP105234-sp</strain>
    </source>
</reference>
<proteinExistence type="predicted"/>
<reference evidence="1" key="1">
    <citation type="submission" date="2021-02" db="EMBL/GenBank/DDBJ databases">
        <authorList>
            <consortium name="DOE Joint Genome Institute"/>
            <person name="Ahrendt S."/>
            <person name="Looney B.P."/>
            <person name="Miyauchi S."/>
            <person name="Morin E."/>
            <person name="Drula E."/>
            <person name="Courty P.E."/>
            <person name="Chicoki N."/>
            <person name="Fauchery L."/>
            <person name="Kohler A."/>
            <person name="Kuo A."/>
            <person name="Labutti K."/>
            <person name="Pangilinan J."/>
            <person name="Lipzen A."/>
            <person name="Riley R."/>
            <person name="Andreopoulos W."/>
            <person name="He G."/>
            <person name="Johnson J."/>
            <person name="Barry K.W."/>
            <person name="Grigoriev I.V."/>
            <person name="Nagy L."/>
            <person name="Hibbett D."/>
            <person name="Henrissat B."/>
            <person name="Matheny P.B."/>
            <person name="Labbe J."/>
            <person name="Martin F."/>
        </authorList>
    </citation>
    <scope>NUCLEOTIDE SEQUENCE</scope>
    <source>
        <strain evidence="1">FP105234-sp</strain>
    </source>
</reference>
<sequence length="200" mass="21825">MSPRAPDATLSPPASALSRAHHQAPAPLPPRSCSSCIMTLRSGQGQMHSDIHIAASLPILHARCACLFTTRLRCQRASHSPLVQAQRDELQHPIARTSSHSNARLLNLFSMHDRLPRRAHSRLPKGLFLDRMIRIHHAPRVFPRLLSPGDAPHPTPSCLVRPAASTPPPAEYITPPSSTMSLSSPGVAAARERPRPPTRL</sequence>
<gene>
    <name evidence="1" type="ORF">FA95DRAFT_332504</name>
</gene>
<evidence type="ECO:0000313" key="2">
    <source>
        <dbReference type="Proteomes" id="UP000814033"/>
    </source>
</evidence>
<keyword evidence="2" id="KW-1185">Reference proteome</keyword>
<dbReference type="EMBL" id="MU276000">
    <property type="protein sequence ID" value="KAI0043898.1"/>
    <property type="molecule type" value="Genomic_DNA"/>
</dbReference>
<comment type="caution">
    <text evidence="1">The sequence shown here is derived from an EMBL/GenBank/DDBJ whole genome shotgun (WGS) entry which is preliminary data.</text>
</comment>
<dbReference type="Proteomes" id="UP000814033">
    <property type="component" value="Unassembled WGS sequence"/>
</dbReference>
<name>A0ACB8RK58_9AGAM</name>
<accession>A0ACB8RK58</accession>
<organism evidence="1 2">
    <name type="scientific">Auriscalpium vulgare</name>
    <dbReference type="NCBI Taxonomy" id="40419"/>
    <lineage>
        <taxon>Eukaryota</taxon>
        <taxon>Fungi</taxon>
        <taxon>Dikarya</taxon>
        <taxon>Basidiomycota</taxon>
        <taxon>Agaricomycotina</taxon>
        <taxon>Agaricomycetes</taxon>
        <taxon>Russulales</taxon>
        <taxon>Auriscalpiaceae</taxon>
        <taxon>Auriscalpium</taxon>
    </lineage>
</organism>
<evidence type="ECO:0000313" key="1">
    <source>
        <dbReference type="EMBL" id="KAI0043898.1"/>
    </source>
</evidence>
<protein>
    <submittedName>
        <fullName evidence="1">Uncharacterized protein</fullName>
    </submittedName>
</protein>